<proteinExistence type="predicted"/>
<organism evidence="2 3">
    <name type="scientific">Pyrenophora seminiperda CCB06</name>
    <dbReference type="NCBI Taxonomy" id="1302712"/>
    <lineage>
        <taxon>Eukaryota</taxon>
        <taxon>Fungi</taxon>
        <taxon>Dikarya</taxon>
        <taxon>Ascomycota</taxon>
        <taxon>Pezizomycotina</taxon>
        <taxon>Dothideomycetes</taxon>
        <taxon>Pleosporomycetidae</taxon>
        <taxon>Pleosporales</taxon>
        <taxon>Pleosporineae</taxon>
        <taxon>Pleosporaceae</taxon>
        <taxon>Pyrenophora</taxon>
    </lineage>
</organism>
<dbReference type="EMBL" id="KE747815">
    <property type="protein sequence ID" value="RMZ68351.1"/>
    <property type="molecule type" value="Genomic_DNA"/>
</dbReference>
<reference evidence="2 3" key="1">
    <citation type="journal article" date="2014" name="PLoS ONE">
        <title>De novo Genome Assembly of the Fungal Plant Pathogen Pyrenophora semeniperda.</title>
        <authorList>
            <person name="Soliai M.M."/>
            <person name="Meyer S.E."/>
            <person name="Udall J.A."/>
            <person name="Elzinga D.E."/>
            <person name="Hermansen R.A."/>
            <person name="Bodily P.M."/>
            <person name="Hart A.A."/>
            <person name="Coleman C.E."/>
        </authorList>
    </citation>
    <scope>NUCLEOTIDE SEQUENCE [LARGE SCALE GENOMIC DNA]</scope>
    <source>
        <strain evidence="2 3">CCB06</strain>
        <tissue evidence="2">Mycelium</tissue>
    </source>
</reference>
<evidence type="ECO:0000313" key="2">
    <source>
        <dbReference type="EMBL" id="RMZ68351.1"/>
    </source>
</evidence>
<name>A0A3M7M1J8_9PLEO</name>
<gene>
    <name evidence="2" type="ORF">GMOD_00009967</name>
</gene>
<sequence length="82" mass="9163">MHNLIPRHLSKQHSPTPSISLIPLLTLPSPKSSLQTHHLHPPLPPTLPKQHLHPLQTIQPRSMPHIRMSPPASPHPPSPPHH</sequence>
<evidence type="ECO:0000256" key="1">
    <source>
        <dbReference type="SAM" id="MobiDB-lite"/>
    </source>
</evidence>
<dbReference type="AlphaFoldDB" id="A0A3M7M1J8"/>
<accession>A0A3M7M1J8</accession>
<feature type="compositionally biased region" description="Pro residues" evidence="1">
    <location>
        <begin position="71"/>
        <end position="82"/>
    </location>
</feature>
<evidence type="ECO:0000313" key="3">
    <source>
        <dbReference type="Proteomes" id="UP000265663"/>
    </source>
</evidence>
<feature type="compositionally biased region" description="Low complexity" evidence="1">
    <location>
        <begin position="14"/>
        <end position="36"/>
    </location>
</feature>
<feature type="region of interest" description="Disordered" evidence="1">
    <location>
        <begin position="1"/>
        <end position="82"/>
    </location>
</feature>
<keyword evidence="3" id="KW-1185">Reference proteome</keyword>
<dbReference type="Proteomes" id="UP000265663">
    <property type="component" value="Unassembled WGS sequence"/>
</dbReference>
<protein>
    <submittedName>
        <fullName evidence="2">Uncharacterized protein</fullName>
    </submittedName>
</protein>